<name>A0AAD7C982_9AGAR</name>
<dbReference type="Gene3D" id="1.20.1280.50">
    <property type="match status" value="1"/>
</dbReference>
<gene>
    <name evidence="4" type="ORF">FB45DRAFT_353756</name>
    <name evidence="3" type="ORF">FB45DRAFT_899661</name>
</gene>
<dbReference type="InterPro" id="IPR001810">
    <property type="entry name" value="F-box_dom"/>
</dbReference>
<evidence type="ECO:0000313" key="4">
    <source>
        <dbReference type="EMBL" id="KAJ7641217.1"/>
    </source>
</evidence>
<organism evidence="4 5">
    <name type="scientific">Roridomyces roridus</name>
    <dbReference type="NCBI Taxonomy" id="1738132"/>
    <lineage>
        <taxon>Eukaryota</taxon>
        <taxon>Fungi</taxon>
        <taxon>Dikarya</taxon>
        <taxon>Basidiomycota</taxon>
        <taxon>Agaricomycotina</taxon>
        <taxon>Agaricomycetes</taxon>
        <taxon>Agaricomycetidae</taxon>
        <taxon>Agaricales</taxon>
        <taxon>Marasmiineae</taxon>
        <taxon>Mycenaceae</taxon>
        <taxon>Roridomyces</taxon>
    </lineage>
</organism>
<dbReference type="EMBL" id="JARKIF010000004">
    <property type="protein sequence ID" value="KAJ7641217.1"/>
    <property type="molecule type" value="Genomic_DNA"/>
</dbReference>
<dbReference type="Pfam" id="PF12937">
    <property type="entry name" value="F-box-like"/>
    <property type="match status" value="1"/>
</dbReference>
<reference evidence="4" key="1">
    <citation type="submission" date="2023-03" db="EMBL/GenBank/DDBJ databases">
        <title>Massive genome expansion in bonnet fungi (Mycena s.s.) driven by repeated elements and novel gene families across ecological guilds.</title>
        <authorList>
            <consortium name="Lawrence Berkeley National Laboratory"/>
            <person name="Harder C.B."/>
            <person name="Miyauchi S."/>
            <person name="Viragh M."/>
            <person name="Kuo A."/>
            <person name="Thoen E."/>
            <person name="Andreopoulos B."/>
            <person name="Lu D."/>
            <person name="Skrede I."/>
            <person name="Drula E."/>
            <person name="Henrissat B."/>
            <person name="Morin E."/>
            <person name="Kohler A."/>
            <person name="Barry K."/>
            <person name="LaButti K."/>
            <person name="Morin E."/>
            <person name="Salamov A."/>
            <person name="Lipzen A."/>
            <person name="Mereny Z."/>
            <person name="Hegedus B."/>
            <person name="Baldrian P."/>
            <person name="Stursova M."/>
            <person name="Weitz H."/>
            <person name="Taylor A."/>
            <person name="Grigoriev I.V."/>
            <person name="Nagy L.G."/>
            <person name="Martin F."/>
            <person name="Kauserud H."/>
        </authorList>
    </citation>
    <scope>NUCLEOTIDE SEQUENCE</scope>
    <source>
        <strain evidence="4">9284</strain>
    </source>
</reference>
<feature type="domain" description="F-box" evidence="2">
    <location>
        <begin position="54"/>
        <end position="109"/>
    </location>
</feature>
<sequence length="372" mass="42259">MKDDYSEAARAADRARILEIESQIRELQDRIDCLHSERKLAKKRLKAYRYPVLTLPNEIVSEICVHTLPLYPICPPMAGPSSPTSLAHVCRKWRDIALGSPELWRAIRFKYAAKHENRQTRAVRSWLDRSGTYPLAIQVGEGRWISSGCLEAILHHRERWEYVNLVLEDDQTTSIHGSMPLLRSLGLSLNGCRFDRPPPNICDFPRLQAVSLSGFPDLASLPVGQLTSLTLKHMDPRNYLPILQEAVSLIDLYLVNCGGEDRVHFSLTLPRLEKLVVEHSNSWRPQNLDAFIVPSLCTLQVWCEVLGDFHEAFASLITRSGCTLQHVLVTGDLPQGFSTSAFLREFPGIRKIAFDNGYNWSEDGYHSWEDSE</sequence>
<accession>A0AAD7C982</accession>
<keyword evidence="5" id="KW-1185">Reference proteome</keyword>
<dbReference type="SUPFAM" id="SSF81383">
    <property type="entry name" value="F-box domain"/>
    <property type="match status" value="1"/>
</dbReference>
<dbReference type="SUPFAM" id="SSF52058">
    <property type="entry name" value="L domain-like"/>
    <property type="match status" value="1"/>
</dbReference>
<evidence type="ECO:0000313" key="5">
    <source>
        <dbReference type="Proteomes" id="UP001221142"/>
    </source>
</evidence>
<dbReference type="Gene3D" id="3.80.10.10">
    <property type="entry name" value="Ribonuclease Inhibitor"/>
    <property type="match status" value="1"/>
</dbReference>
<comment type="caution">
    <text evidence="4">The sequence shown here is derived from an EMBL/GenBank/DDBJ whole genome shotgun (WGS) entry which is preliminary data.</text>
</comment>
<dbReference type="EMBL" id="JARKIF010000004">
    <property type="protein sequence ID" value="KAJ7641209.1"/>
    <property type="molecule type" value="Genomic_DNA"/>
</dbReference>
<protein>
    <recommendedName>
        <fullName evidence="2">F-box domain-containing protein</fullName>
    </recommendedName>
</protein>
<dbReference type="AlphaFoldDB" id="A0AAD7C982"/>
<keyword evidence="1" id="KW-0175">Coiled coil</keyword>
<feature type="coiled-coil region" evidence="1">
    <location>
        <begin position="10"/>
        <end position="44"/>
    </location>
</feature>
<dbReference type="InterPro" id="IPR032675">
    <property type="entry name" value="LRR_dom_sf"/>
</dbReference>
<dbReference type="Proteomes" id="UP001221142">
    <property type="component" value="Unassembled WGS sequence"/>
</dbReference>
<proteinExistence type="predicted"/>
<evidence type="ECO:0000259" key="2">
    <source>
        <dbReference type="Pfam" id="PF12937"/>
    </source>
</evidence>
<evidence type="ECO:0000256" key="1">
    <source>
        <dbReference type="SAM" id="Coils"/>
    </source>
</evidence>
<evidence type="ECO:0000313" key="3">
    <source>
        <dbReference type="EMBL" id="KAJ7641209.1"/>
    </source>
</evidence>
<dbReference type="InterPro" id="IPR036047">
    <property type="entry name" value="F-box-like_dom_sf"/>
</dbReference>